<keyword evidence="1" id="KW-0812">Transmembrane</keyword>
<reference evidence="2" key="1">
    <citation type="submission" date="2020-06" db="EMBL/GenBank/DDBJ databases">
        <title>Genomes of multiple members of Pneumocystis genus reveal paths to human pathogen Pneumocystis jirovecii.</title>
        <authorList>
            <person name="Cisse O.H."/>
            <person name="Ma L."/>
            <person name="Dekker J."/>
            <person name="Khil P."/>
            <person name="Jo J."/>
            <person name="Brenchley J."/>
            <person name="Blair R."/>
            <person name="Pahar B."/>
            <person name="Chabe M."/>
            <person name="Van Rompay K.A."/>
            <person name="Keesler R."/>
            <person name="Sukura A."/>
            <person name="Hirsch V."/>
            <person name="Kutty G."/>
            <person name="Liu Y."/>
            <person name="Peng L."/>
            <person name="Chen J."/>
            <person name="Song J."/>
            <person name="Weissenbacher-Lang C."/>
            <person name="Xu J."/>
            <person name="Upham N.S."/>
            <person name="Stajich J.E."/>
            <person name="Cuomo C.A."/>
            <person name="Cushion M.T."/>
            <person name="Kovacs J.A."/>
        </authorList>
    </citation>
    <scope>NUCLEOTIDE SEQUENCE</scope>
    <source>
        <strain evidence="2">2A</strain>
    </source>
</reference>
<proteinExistence type="predicted"/>
<dbReference type="OrthoDB" id="5327978at2759"/>
<keyword evidence="1" id="KW-0472">Membrane</keyword>
<organism evidence="2 3">
    <name type="scientific">Pneumocystis wakefieldiae</name>
    <dbReference type="NCBI Taxonomy" id="38082"/>
    <lineage>
        <taxon>Eukaryota</taxon>
        <taxon>Fungi</taxon>
        <taxon>Dikarya</taxon>
        <taxon>Ascomycota</taxon>
        <taxon>Taphrinomycotina</taxon>
        <taxon>Pneumocystomycetes</taxon>
        <taxon>Pneumocystaceae</taxon>
        <taxon>Pneumocystis</taxon>
    </lineage>
</organism>
<sequence length="156" mass="18676">MSLDLVLKKTEELHVSNVINLLLNFVFFLYCNSLETKRNFFLLSFWSNEYRSYIYFYIGLYRVRINTNDLAYHIIFLLSSLIVYDSSAALFVLGKHLNSFSFTPTYYGDEYSNWINCFPKREIIHSVIFRKNWERYNTCIKGGLIYLNFKMAIFLI</sequence>
<evidence type="ECO:0000313" key="3">
    <source>
        <dbReference type="Proteomes" id="UP000663699"/>
    </source>
</evidence>
<protein>
    <submittedName>
        <fullName evidence="2">Uncharacterized protein</fullName>
    </submittedName>
</protein>
<name>A0A899G3Q6_9ASCO</name>
<keyword evidence="1" id="KW-1133">Transmembrane helix</keyword>
<accession>A0A899G3Q6</accession>
<evidence type="ECO:0000256" key="1">
    <source>
        <dbReference type="SAM" id="Phobius"/>
    </source>
</evidence>
<dbReference type="Proteomes" id="UP000663699">
    <property type="component" value="Chromosome 10"/>
</dbReference>
<keyword evidence="3" id="KW-1185">Reference proteome</keyword>
<evidence type="ECO:0000313" key="2">
    <source>
        <dbReference type="EMBL" id="QSL66089.1"/>
    </source>
</evidence>
<feature type="transmembrane region" description="Helical" evidence="1">
    <location>
        <begin position="13"/>
        <end position="31"/>
    </location>
</feature>
<dbReference type="AlphaFoldDB" id="A0A899G3Q6"/>
<feature type="transmembrane region" description="Helical" evidence="1">
    <location>
        <begin position="70"/>
        <end position="93"/>
    </location>
</feature>
<gene>
    <name evidence="2" type="ORF">MERGE_000463</name>
</gene>
<dbReference type="EMBL" id="CP054541">
    <property type="protein sequence ID" value="QSL66089.1"/>
    <property type="molecule type" value="Genomic_DNA"/>
</dbReference>